<comment type="caution">
    <text evidence="1">The sequence shown here is derived from an EMBL/GenBank/DDBJ whole genome shotgun (WGS) entry which is preliminary data.</text>
</comment>
<evidence type="ECO:0000313" key="2">
    <source>
        <dbReference type="Proteomes" id="UP000644507"/>
    </source>
</evidence>
<reference evidence="1" key="2">
    <citation type="submission" date="2020-09" db="EMBL/GenBank/DDBJ databases">
        <authorList>
            <person name="Sun Q."/>
            <person name="Kim S."/>
        </authorList>
    </citation>
    <scope>NUCLEOTIDE SEQUENCE</scope>
    <source>
        <strain evidence="1">KCTC 12988</strain>
    </source>
</reference>
<keyword evidence="2" id="KW-1185">Reference proteome</keyword>
<reference evidence="1" key="1">
    <citation type="journal article" date="2014" name="Int. J. Syst. Evol. Microbiol.">
        <title>Complete genome sequence of Corynebacterium casei LMG S-19264T (=DSM 44701T), isolated from a smear-ripened cheese.</title>
        <authorList>
            <consortium name="US DOE Joint Genome Institute (JGI-PGF)"/>
            <person name="Walter F."/>
            <person name="Albersmeier A."/>
            <person name="Kalinowski J."/>
            <person name="Ruckert C."/>
        </authorList>
    </citation>
    <scope>NUCLEOTIDE SEQUENCE</scope>
    <source>
        <strain evidence="1">KCTC 12988</strain>
    </source>
</reference>
<proteinExistence type="predicted"/>
<accession>A0A918WG08</accession>
<protein>
    <submittedName>
        <fullName evidence="1">Uncharacterized protein</fullName>
    </submittedName>
</protein>
<name>A0A918WG08_9BACT</name>
<gene>
    <name evidence="1" type="ORF">GCM10007100_01950</name>
</gene>
<dbReference type="RefSeq" id="WP_189566482.1">
    <property type="nucleotide sequence ID" value="NZ_BMXI01000001.1"/>
</dbReference>
<dbReference type="EMBL" id="BMXI01000001">
    <property type="protein sequence ID" value="GHC40972.1"/>
    <property type="molecule type" value="Genomic_DNA"/>
</dbReference>
<dbReference type="AlphaFoldDB" id="A0A918WG08"/>
<evidence type="ECO:0000313" key="1">
    <source>
        <dbReference type="EMBL" id="GHC40972.1"/>
    </source>
</evidence>
<dbReference type="Proteomes" id="UP000644507">
    <property type="component" value="Unassembled WGS sequence"/>
</dbReference>
<sequence>MAEQFGKKGQGLGVAVLDKVNATGSVSCQNFIKIRSAGECSTAVEQEMTNLSHRDTLTTRTVTKLRDFEPVSQLPGCNSLKISGGMVHAIGTGEYRGSDRTD</sequence>
<organism evidence="1 2">
    <name type="scientific">Roseibacillus persicicus</name>
    <dbReference type="NCBI Taxonomy" id="454148"/>
    <lineage>
        <taxon>Bacteria</taxon>
        <taxon>Pseudomonadati</taxon>
        <taxon>Verrucomicrobiota</taxon>
        <taxon>Verrucomicrobiia</taxon>
        <taxon>Verrucomicrobiales</taxon>
        <taxon>Verrucomicrobiaceae</taxon>
        <taxon>Roseibacillus</taxon>
    </lineage>
</organism>